<sequence>MAPARKLMKGEELHFDILLDICSRLPAKSLARFRS</sequence>
<dbReference type="OrthoDB" id="10321671at2759"/>
<keyword evidence="2" id="KW-1185">Reference proteome</keyword>
<comment type="caution">
    <text evidence="1">The sequence shown here is derived from an EMBL/GenBank/DDBJ whole genome shotgun (WGS) entry which is preliminary data.</text>
</comment>
<reference evidence="1 2" key="1">
    <citation type="submission" date="2013-09" db="EMBL/GenBank/DDBJ databases">
        <title>Corchorus capsularis genome sequencing.</title>
        <authorList>
            <person name="Alam M."/>
            <person name="Haque M.S."/>
            <person name="Islam M.S."/>
            <person name="Emdad E.M."/>
            <person name="Islam M.M."/>
            <person name="Ahmed B."/>
            <person name="Halim A."/>
            <person name="Hossen Q.M.M."/>
            <person name="Hossain M.Z."/>
            <person name="Ahmed R."/>
            <person name="Khan M.M."/>
            <person name="Islam R."/>
            <person name="Rashid M.M."/>
            <person name="Khan S.A."/>
            <person name="Rahman M.S."/>
            <person name="Alam M."/>
        </authorList>
    </citation>
    <scope>NUCLEOTIDE SEQUENCE [LARGE SCALE GENOMIC DNA]</scope>
    <source>
        <strain evidence="2">cv. CVL-1</strain>
        <tissue evidence="1">Whole seedling</tissue>
    </source>
</reference>
<gene>
    <name evidence="1" type="ORF">CCACVL1_19837</name>
</gene>
<evidence type="ECO:0000313" key="1">
    <source>
        <dbReference type="EMBL" id="OMO68779.1"/>
    </source>
</evidence>
<evidence type="ECO:0000313" key="2">
    <source>
        <dbReference type="Proteomes" id="UP000188268"/>
    </source>
</evidence>
<accession>A0A1R3HEK1</accession>
<dbReference type="AlphaFoldDB" id="A0A1R3HEK1"/>
<proteinExistence type="predicted"/>
<dbReference type="SUPFAM" id="SSF81383">
    <property type="entry name" value="F-box domain"/>
    <property type="match status" value="1"/>
</dbReference>
<protein>
    <submittedName>
        <fullName evidence="1">Uncharacterized protein</fullName>
    </submittedName>
</protein>
<dbReference type="Gramene" id="OMO68779">
    <property type="protein sequence ID" value="OMO68779"/>
    <property type="gene ID" value="CCACVL1_19837"/>
</dbReference>
<dbReference type="InterPro" id="IPR036047">
    <property type="entry name" value="F-box-like_dom_sf"/>
</dbReference>
<organism evidence="1 2">
    <name type="scientific">Corchorus capsularis</name>
    <name type="common">Jute</name>
    <dbReference type="NCBI Taxonomy" id="210143"/>
    <lineage>
        <taxon>Eukaryota</taxon>
        <taxon>Viridiplantae</taxon>
        <taxon>Streptophyta</taxon>
        <taxon>Embryophyta</taxon>
        <taxon>Tracheophyta</taxon>
        <taxon>Spermatophyta</taxon>
        <taxon>Magnoliopsida</taxon>
        <taxon>eudicotyledons</taxon>
        <taxon>Gunneridae</taxon>
        <taxon>Pentapetalae</taxon>
        <taxon>rosids</taxon>
        <taxon>malvids</taxon>
        <taxon>Malvales</taxon>
        <taxon>Malvaceae</taxon>
        <taxon>Grewioideae</taxon>
        <taxon>Apeibeae</taxon>
        <taxon>Corchorus</taxon>
    </lineage>
</organism>
<dbReference type="EMBL" id="AWWV01012152">
    <property type="protein sequence ID" value="OMO68779.1"/>
    <property type="molecule type" value="Genomic_DNA"/>
</dbReference>
<dbReference type="Proteomes" id="UP000188268">
    <property type="component" value="Unassembled WGS sequence"/>
</dbReference>
<name>A0A1R3HEK1_COCAP</name>